<organism evidence="2 3">
    <name type="scientific">Loxostege sticticalis</name>
    <name type="common">Beet webworm moth</name>
    <dbReference type="NCBI Taxonomy" id="481309"/>
    <lineage>
        <taxon>Eukaryota</taxon>
        <taxon>Metazoa</taxon>
        <taxon>Ecdysozoa</taxon>
        <taxon>Arthropoda</taxon>
        <taxon>Hexapoda</taxon>
        <taxon>Insecta</taxon>
        <taxon>Pterygota</taxon>
        <taxon>Neoptera</taxon>
        <taxon>Endopterygota</taxon>
        <taxon>Lepidoptera</taxon>
        <taxon>Glossata</taxon>
        <taxon>Ditrysia</taxon>
        <taxon>Pyraloidea</taxon>
        <taxon>Crambidae</taxon>
        <taxon>Pyraustinae</taxon>
        <taxon>Loxostege</taxon>
    </lineage>
</organism>
<dbReference type="InterPro" id="IPR043502">
    <property type="entry name" value="DNA/RNA_pol_sf"/>
</dbReference>
<dbReference type="CDD" id="cd09275">
    <property type="entry name" value="RNase_HI_RT_DIRS1"/>
    <property type="match status" value="1"/>
</dbReference>
<dbReference type="InterPro" id="IPR043128">
    <property type="entry name" value="Rev_trsase/Diguanyl_cyclase"/>
</dbReference>
<sequence>MDTLRPRLIHITRTLKPRRLAAITVPRRVTTALWNGARQILGEGHFIHEEVPDKRIDTKVKVRPTENVQDPRQIKTPVARSENTDLKSFRAGRLVHYHKRWKKEGAPNFLLRIIKGYRIPFVEKPPLMLPDLRNGTFQTTESDMMSTIIAQMKDQGVLEVVRCSPSFLSTMFLVPKSDGTARPIFNLKTLNEFVYTEHFHLINVSRVPEFLQPNDWLCKVDLSQAYFHLPIAYSHRRFLRLVNKGELMQMTCLPFGLSTAPKVFASLTNWVARTLREQGLRILVYLDDFLVAHQDKSTLQLHVQMLLDRLNYLGWQINVEKSITVPQQNLVFLGILWNPWLNEKSLPLDKITKLCHKVSNMISADCACLKDLQCLVGLMNFAAFVVPTGRLHFRALLEFLNSLINEPDKKRFRLPKAAQKELEWWLHNCHRSSAVHRPPPTRFVTTDASDIAWGAQIDGQAISGLWTKEEQSLHCNMKEMLAILKVLESHGHQLCHSTTLFQCDNRTVVAYLRNEGGTKSLGLMDLTNKIFLLLDRYQIDLIASHIPGIYNGHADHLSRHRSPPEWHLLPQSTDVIFQKFGIPIVDLFASQRAHVVANYVSLDLKDAQALYHDAFSQTWNYQLAWIFPPPYLIPKVLSHLNSATGMYLLVVPRWDRVFWRADIKSRALTAPFTIHNLKQNLVDTATGQPPHKVQDMTLEVWKCGGGQGI</sequence>
<dbReference type="EMBL" id="JBEUOH010000023">
    <property type="protein sequence ID" value="KAL0861700.1"/>
    <property type="molecule type" value="Genomic_DNA"/>
</dbReference>
<gene>
    <name evidence="2" type="ORF">ABMA27_009182</name>
</gene>
<dbReference type="InterPro" id="IPR052055">
    <property type="entry name" value="Hepadnavirus_pol/RT"/>
</dbReference>
<dbReference type="PROSITE" id="PS50878">
    <property type="entry name" value="RT_POL"/>
    <property type="match status" value="1"/>
</dbReference>
<dbReference type="Gene3D" id="3.30.70.270">
    <property type="match status" value="1"/>
</dbReference>
<proteinExistence type="predicted"/>
<comment type="caution">
    <text evidence="2">The sequence shown here is derived from an EMBL/GenBank/DDBJ whole genome shotgun (WGS) entry which is preliminary data.</text>
</comment>
<evidence type="ECO:0000259" key="1">
    <source>
        <dbReference type="PROSITE" id="PS50878"/>
    </source>
</evidence>
<keyword evidence="3" id="KW-1185">Reference proteome</keyword>
<protein>
    <recommendedName>
        <fullName evidence="1">Reverse transcriptase domain-containing protein</fullName>
    </recommendedName>
</protein>
<dbReference type="Pfam" id="PF00078">
    <property type="entry name" value="RVT_1"/>
    <property type="match status" value="1"/>
</dbReference>
<dbReference type="PANTHER" id="PTHR33050:SF7">
    <property type="entry name" value="RIBONUCLEASE H"/>
    <property type="match status" value="1"/>
</dbReference>
<reference evidence="2 3" key="1">
    <citation type="submission" date="2024-06" db="EMBL/GenBank/DDBJ databases">
        <title>A chromosome-level genome assembly of beet webworm, Loxostege sticticalis.</title>
        <authorList>
            <person name="Zhang Y."/>
        </authorList>
    </citation>
    <scope>NUCLEOTIDE SEQUENCE [LARGE SCALE GENOMIC DNA]</scope>
    <source>
        <strain evidence="2">AQ026</strain>
        <tissue evidence="2">Whole body</tissue>
    </source>
</reference>
<accession>A0ABR3HA72</accession>
<dbReference type="CDD" id="cd03714">
    <property type="entry name" value="RT_DIRS1"/>
    <property type="match status" value="1"/>
</dbReference>
<evidence type="ECO:0000313" key="3">
    <source>
        <dbReference type="Proteomes" id="UP001549920"/>
    </source>
</evidence>
<name>A0ABR3HA72_LOXSC</name>
<dbReference type="PANTHER" id="PTHR33050">
    <property type="entry name" value="REVERSE TRANSCRIPTASE DOMAIN-CONTAINING PROTEIN"/>
    <property type="match status" value="1"/>
</dbReference>
<dbReference type="SUPFAM" id="SSF56672">
    <property type="entry name" value="DNA/RNA polymerases"/>
    <property type="match status" value="1"/>
</dbReference>
<feature type="domain" description="Reverse transcriptase" evidence="1">
    <location>
        <begin position="155"/>
        <end position="337"/>
    </location>
</feature>
<evidence type="ECO:0000313" key="2">
    <source>
        <dbReference type="EMBL" id="KAL0861700.1"/>
    </source>
</evidence>
<dbReference type="InterPro" id="IPR000477">
    <property type="entry name" value="RT_dom"/>
</dbReference>
<dbReference type="Proteomes" id="UP001549920">
    <property type="component" value="Unassembled WGS sequence"/>
</dbReference>
<dbReference type="Gene3D" id="3.10.10.10">
    <property type="entry name" value="HIV Type 1 Reverse Transcriptase, subunit A, domain 1"/>
    <property type="match status" value="1"/>
</dbReference>